<protein>
    <submittedName>
        <fullName evidence="1">Uncharacterized protein</fullName>
    </submittedName>
</protein>
<dbReference type="EMBL" id="MU007022">
    <property type="protein sequence ID" value="KAF2433132.1"/>
    <property type="molecule type" value="Genomic_DNA"/>
</dbReference>
<gene>
    <name evidence="1" type="ORF">EJ08DRAFT_647521</name>
</gene>
<sequence length="155" mass="17130">MAYLQPLLHLAQASLSGYSLFHAYISITNLQKYEKKTEKAAEWSRTAAQELHKTRTTQTSGTLAILSSLVVALGLTFKASSATFNTLFFNSINVAICYFAQNHIGNFWNGKAKVPFVQGYNDAITSTTIIRNHLQLLGVGWAISSVVELFRVVRG</sequence>
<accession>A0A9P4U1P4</accession>
<evidence type="ECO:0000313" key="1">
    <source>
        <dbReference type="EMBL" id="KAF2433132.1"/>
    </source>
</evidence>
<reference evidence="1" key="1">
    <citation type="journal article" date="2020" name="Stud. Mycol.">
        <title>101 Dothideomycetes genomes: a test case for predicting lifestyles and emergence of pathogens.</title>
        <authorList>
            <person name="Haridas S."/>
            <person name="Albert R."/>
            <person name="Binder M."/>
            <person name="Bloem J."/>
            <person name="Labutti K."/>
            <person name="Salamov A."/>
            <person name="Andreopoulos B."/>
            <person name="Baker S."/>
            <person name="Barry K."/>
            <person name="Bills G."/>
            <person name="Bluhm B."/>
            <person name="Cannon C."/>
            <person name="Castanera R."/>
            <person name="Culley D."/>
            <person name="Daum C."/>
            <person name="Ezra D."/>
            <person name="Gonzalez J."/>
            <person name="Henrissat B."/>
            <person name="Kuo A."/>
            <person name="Liang C."/>
            <person name="Lipzen A."/>
            <person name="Lutzoni F."/>
            <person name="Magnuson J."/>
            <person name="Mondo S."/>
            <person name="Nolan M."/>
            <person name="Ohm R."/>
            <person name="Pangilinan J."/>
            <person name="Park H.-J."/>
            <person name="Ramirez L."/>
            <person name="Alfaro M."/>
            <person name="Sun H."/>
            <person name="Tritt A."/>
            <person name="Yoshinaga Y."/>
            <person name="Zwiers L.-H."/>
            <person name="Turgeon B."/>
            <person name="Goodwin S."/>
            <person name="Spatafora J."/>
            <person name="Crous P."/>
            <person name="Grigoriev I."/>
        </authorList>
    </citation>
    <scope>NUCLEOTIDE SEQUENCE</scope>
    <source>
        <strain evidence="1">CBS 130266</strain>
    </source>
</reference>
<dbReference type="OrthoDB" id="5405107at2759"/>
<name>A0A9P4U1P4_9PEZI</name>
<comment type="caution">
    <text evidence="1">The sequence shown here is derived from an EMBL/GenBank/DDBJ whole genome shotgun (WGS) entry which is preliminary data.</text>
</comment>
<dbReference type="AlphaFoldDB" id="A0A9P4U1P4"/>
<evidence type="ECO:0000313" key="2">
    <source>
        <dbReference type="Proteomes" id="UP000800235"/>
    </source>
</evidence>
<proteinExistence type="predicted"/>
<organism evidence="1 2">
    <name type="scientific">Tothia fuscella</name>
    <dbReference type="NCBI Taxonomy" id="1048955"/>
    <lineage>
        <taxon>Eukaryota</taxon>
        <taxon>Fungi</taxon>
        <taxon>Dikarya</taxon>
        <taxon>Ascomycota</taxon>
        <taxon>Pezizomycotina</taxon>
        <taxon>Dothideomycetes</taxon>
        <taxon>Pleosporomycetidae</taxon>
        <taxon>Venturiales</taxon>
        <taxon>Cylindrosympodiaceae</taxon>
        <taxon>Tothia</taxon>
    </lineage>
</organism>
<keyword evidence="2" id="KW-1185">Reference proteome</keyword>
<dbReference type="Proteomes" id="UP000800235">
    <property type="component" value="Unassembled WGS sequence"/>
</dbReference>